<dbReference type="InterPro" id="IPR003615">
    <property type="entry name" value="HNH_nuc"/>
</dbReference>
<reference evidence="3 4" key="1">
    <citation type="submission" date="2023-03" db="EMBL/GenBank/DDBJ databases">
        <authorList>
            <person name="Pearce D."/>
        </authorList>
    </citation>
    <scope>NUCLEOTIDE SEQUENCE [LARGE SCALE GENOMIC DNA]</scope>
    <source>
        <strain evidence="3">Msz</strain>
    </source>
</reference>
<evidence type="ECO:0000313" key="3">
    <source>
        <dbReference type="EMBL" id="CAI8731380.1"/>
    </source>
</evidence>
<gene>
    <name evidence="3" type="ORF">MSZNOR_0287</name>
</gene>
<accession>A0ABM9HWG0</accession>
<organism evidence="3 4">
    <name type="scientific">Methylocaldum szegediense</name>
    <dbReference type="NCBI Taxonomy" id="73780"/>
    <lineage>
        <taxon>Bacteria</taxon>
        <taxon>Pseudomonadati</taxon>
        <taxon>Pseudomonadota</taxon>
        <taxon>Gammaproteobacteria</taxon>
        <taxon>Methylococcales</taxon>
        <taxon>Methylococcaceae</taxon>
        <taxon>Methylocaldum</taxon>
    </lineage>
</organism>
<dbReference type="PIRSF" id="PIRSF030850">
    <property type="entry name" value="UCP030850"/>
    <property type="match status" value="1"/>
</dbReference>
<sequence>MDWLSKLSKLRVDRASKTPAPHKPLLLLAIIDQIEEGIIRSPVVHLTPELAFRFLAYWQVVAHRGRKVGQVELPFFYLKSDGILSHVAHPGLESALEVIRPRSVTALNRVISHAELVGDLYQFLTIPENRGDARRVLINGNWFFPEEKFALAEALGIDFGALSKTSDLENKRDSAVTGRDVKFRLQIVPLYGYTCALCKLKVLLPNETTIVEAAHIHAYSRSRNDDVSNGIALCRNHHWAFDQGLWTLSPDYRVIVAVGQFDEMGPEHAGLIHFDGKTIDFSWLQPAFRPSIKVLEWHYHRCFLGRT</sequence>
<proteinExistence type="predicted"/>
<evidence type="ECO:0000259" key="1">
    <source>
        <dbReference type="Pfam" id="PF13391"/>
    </source>
</evidence>
<keyword evidence="3" id="KW-0255">Endonuclease</keyword>
<dbReference type="InterPro" id="IPR058813">
    <property type="entry name" value="DNA-SBD_ScoMcrA"/>
</dbReference>
<dbReference type="CDD" id="cd00085">
    <property type="entry name" value="HNHc"/>
    <property type="match status" value="1"/>
</dbReference>
<keyword evidence="4" id="KW-1185">Reference proteome</keyword>
<dbReference type="EMBL" id="OX458333">
    <property type="protein sequence ID" value="CAI8731380.1"/>
    <property type="molecule type" value="Genomic_DNA"/>
</dbReference>
<keyword evidence="3" id="KW-0540">Nuclease</keyword>
<evidence type="ECO:0000259" key="2">
    <source>
        <dbReference type="Pfam" id="PF26340"/>
    </source>
</evidence>
<feature type="domain" description="ScoMcrA-like DNA sulfur-binding" evidence="2">
    <location>
        <begin position="4"/>
        <end position="157"/>
    </location>
</feature>
<feature type="domain" description="HNH nuclease" evidence="1">
    <location>
        <begin position="195"/>
        <end position="248"/>
    </location>
</feature>
<protein>
    <submittedName>
        <fullName evidence="3">Restriction endonuclease</fullName>
    </submittedName>
</protein>
<evidence type="ECO:0000313" key="4">
    <source>
        <dbReference type="Proteomes" id="UP001162030"/>
    </source>
</evidence>
<name>A0ABM9HWG0_9GAMM</name>
<dbReference type="Pfam" id="PF13391">
    <property type="entry name" value="HNH_2"/>
    <property type="match status" value="1"/>
</dbReference>
<dbReference type="GO" id="GO:0004519">
    <property type="term" value="F:endonuclease activity"/>
    <property type="evidence" value="ECO:0007669"/>
    <property type="project" value="UniProtKB-KW"/>
</dbReference>
<keyword evidence="3" id="KW-0378">Hydrolase</keyword>
<dbReference type="Proteomes" id="UP001162030">
    <property type="component" value="Chromosome"/>
</dbReference>
<dbReference type="Pfam" id="PF26340">
    <property type="entry name" value="DNA-SBD_ScoMcrA"/>
    <property type="match status" value="1"/>
</dbReference>
<dbReference type="InterPro" id="IPR011396">
    <property type="entry name" value="PT_DNA_restrict"/>
</dbReference>